<dbReference type="EMBL" id="CP008849">
    <property type="protein sequence ID" value="AIF97369.1"/>
    <property type="molecule type" value="Genomic_DNA"/>
</dbReference>
<dbReference type="eggNOG" id="COG0123">
    <property type="taxonomic scope" value="Bacteria"/>
</dbReference>
<reference evidence="3 4" key="1">
    <citation type="submission" date="2014-06" db="EMBL/GenBank/DDBJ databases">
        <title>Genomes of Alteromonas australica, a world apart.</title>
        <authorList>
            <person name="Gonzaga A."/>
            <person name="Lopez-Perez M."/>
            <person name="Rodriguez-Valera F."/>
        </authorList>
    </citation>
    <scope>NUCLEOTIDE SEQUENCE [LARGE SCALE GENOMIC DNA]</scope>
    <source>
        <strain evidence="3 4">H 17</strain>
    </source>
</reference>
<protein>
    <submittedName>
        <fullName evidence="3">Deacetylase</fullName>
    </submittedName>
</protein>
<dbReference type="InterPro" id="IPR037138">
    <property type="entry name" value="His_deacetylse_dom_sf"/>
</dbReference>
<evidence type="ECO:0000259" key="2">
    <source>
        <dbReference type="Pfam" id="PF00850"/>
    </source>
</evidence>
<gene>
    <name evidence="3" type="ORF">EP13_00915</name>
</gene>
<name>A0A075NS83_9ALTE</name>
<organism evidence="3 4">
    <name type="scientific">Alteromonas australica</name>
    <dbReference type="NCBI Taxonomy" id="589873"/>
    <lineage>
        <taxon>Bacteria</taxon>
        <taxon>Pseudomonadati</taxon>
        <taxon>Pseudomonadota</taxon>
        <taxon>Gammaproteobacteria</taxon>
        <taxon>Alteromonadales</taxon>
        <taxon>Alteromonadaceae</taxon>
        <taxon>Alteromonas/Salinimonas group</taxon>
        <taxon>Alteromonas</taxon>
    </lineage>
</organism>
<dbReference type="GO" id="GO:0004407">
    <property type="term" value="F:histone deacetylase activity"/>
    <property type="evidence" value="ECO:0007669"/>
    <property type="project" value="TreeGrafter"/>
</dbReference>
<accession>A0A075NS83</accession>
<dbReference type="InterPro" id="IPR023801">
    <property type="entry name" value="His_deacetylse_dom"/>
</dbReference>
<evidence type="ECO:0000313" key="3">
    <source>
        <dbReference type="EMBL" id="AIF97369.1"/>
    </source>
</evidence>
<dbReference type="SUPFAM" id="SSF52768">
    <property type="entry name" value="Arginase/deacetylase"/>
    <property type="match status" value="1"/>
</dbReference>
<feature type="domain" description="Histone deacetylase" evidence="2">
    <location>
        <begin position="20"/>
        <end position="311"/>
    </location>
</feature>
<dbReference type="GeneID" id="78253507"/>
<evidence type="ECO:0000313" key="4">
    <source>
        <dbReference type="Proteomes" id="UP000056090"/>
    </source>
</evidence>
<dbReference type="GO" id="GO:0040029">
    <property type="term" value="P:epigenetic regulation of gene expression"/>
    <property type="evidence" value="ECO:0007669"/>
    <property type="project" value="TreeGrafter"/>
</dbReference>
<dbReference type="Pfam" id="PF00850">
    <property type="entry name" value="Hist_deacetyl"/>
    <property type="match status" value="1"/>
</dbReference>
<dbReference type="InterPro" id="IPR000286">
    <property type="entry name" value="HDACs"/>
</dbReference>
<dbReference type="PANTHER" id="PTHR10625:SF10">
    <property type="entry name" value="HISTONE DEACETYLASE HDAC1"/>
    <property type="match status" value="1"/>
</dbReference>
<dbReference type="KEGG" id="aal:EP13_00915"/>
<comment type="similarity">
    <text evidence="1">Belongs to the histone deacetylase family.</text>
</comment>
<keyword evidence="4" id="KW-1185">Reference proteome</keyword>
<dbReference type="RefSeq" id="WP_044055542.1">
    <property type="nucleotide sequence ID" value="NZ_CBCSKJ010000005.1"/>
</dbReference>
<dbReference type="PRINTS" id="PR01270">
    <property type="entry name" value="HDASUPER"/>
</dbReference>
<dbReference type="CDD" id="cd11599">
    <property type="entry name" value="HDAC_classII_2"/>
    <property type="match status" value="1"/>
</dbReference>
<proteinExistence type="inferred from homology"/>
<dbReference type="Gene3D" id="3.40.800.20">
    <property type="entry name" value="Histone deacetylase domain"/>
    <property type="match status" value="1"/>
</dbReference>
<dbReference type="InterPro" id="IPR023696">
    <property type="entry name" value="Ureohydrolase_dom_sf"/>
</dbReference>
<dbReference type="AlphaFoldDB" id="A0A075NS83"/>
<dbReference type="PANTHER" id="PTHR10625">
    <property type="entry name" value="HISTONE DEACETYLASE HDAC1-RELATED"/>
    <property type="match status" value="1"/>
</dbReference>
<dbReference type="Proteomes" id="UP000056090">
    <property type="component" value="Chromosome"/>
</dbReference>
<evidence type="ECO:0000256" key="1">
    <source>
        <dbReference type="ARBA" id="ARBA00005947"/>
    </source>
</evidence>
<sequence>MTIRIFRGKASIKHDVDRTHPESPDRLFAIDDQLLASGLEMVCEHADATPIAKAYLTLAHSPTYIDEVFTQAAKIDEAAPSNEQDVVWLAEDTGLVKGSLTAALESAGAACLAVDWVMQGHDRQGFCATRPPGHHATYDSAMGFCIFNNIAIAARYALQTYALKRVAIVDFDVHHGNGTEHIVAGDQRIMMCSSFQHPFYPHSGSPVLASNILSVPIDAGATGEVFRNKVAHWFAALTHFKPELILLSAGFDAHAEDPMAHLRLTEDDYYWLSVELKKVADTCCEGRIVSALEGGYDMSALGRSVVAHLKGLAYQVAKPAL</sequence>